<dbReference type="Gene3D" id="2.30.30.240">
    <property type="entry name" value="PRC-barrel domain"/>
    <property type="match status" value="1"/>
</dbReference>
<dbReference type="STRING" id="698758.AXY_14500"/>
<dbReference type="InterPro" id="IPR014238">
    <property type="entry name" value="Spore_YlmC/YmxH"/>
</dbReference>
<proteinExistence type="predicted"/>
<dbReference type="AlphaFoldDB" id="K0J382"/>
<evidence type="ECO:0000313" key="3">
    <source>
        <dbReference type="Proteomes" id="UP000006294"/>
    </source>
</evidence>
<dbReference type="EMBL" id="AP012050">
    <property type="protein sequence ID" value="BAM47582.1"/>
    <property type="molecule type" value="Genomic_DNA"/>
</dbReference>
<dbReference type="HOGENOM" id="CLU_161336_2_2_9"/>
<dbReference type="PANTHER" id="PTHR40061:SF2">
    <property type="entry name" value="PRC-BARREL DOMAIN-CONTAINING PROTEIN"/>
    <property type="match status" value="1"/>
</dbReference>
<dbReference type="eggNOG" id="COG1873">
    <property type="taxonomic scope" value="Bacteria"/>
</dbReference>
<keyword evidence="3" id="KW-1185">Reference proteome</keyword>
<gene>
    <name evidence="2" type="ordered locus">AXY_14500</name>
</gene>
<accession>K0J382</accession>
<protein>
    <recommendedName>
        <fullName evidence="1">PRC-barrel domain-containing protein</fullName>
    </recommendedName>
</protein>
<dbReference type="RefSeq" id="WP_015010182.1">
    <property type="nucleotide sequence ID" value="NC_018704.1"/>
</dbReference>
<sequence length="79" mass="9129">MRYQELSGKEIVNLEDGRRLGLLGQTDLELDPKTGQIKAFIIPNYGLFGLKRDQSQIRINWDQIEKVGKDTIIIRKTNE</sequence>
<dbReference type="Proteomes" id="UP000006294">
    <property type="component" value="Chromosome"/>
</dbReference>
<dbReference type="KEGG" id="axl:AXY_14500"/>
<organism evidence="2 3">
    <name type="scientific">Amphibacillus xylanus (strain ATCC 51415 / DSM 6626 / JCM 7361 / LMG 17667 / NBRC 15112 / Ep01)</name>
    <dbReference type="NCBI Taxonomy" id="698758"/>
    <lineage>
        <taxon>Bacteria</taxon>
        <taxon>Bacillati</taxon>
        <taxon>Bacillota</taxon>
        <taxon>Bacilli</taxon>
        <taxon>Bacillales</taxon>
        <taxon>Bacillaceae</taxon>
        <taxon>Amphibacillus</taxon>
    </lineage>
</organism>
<evidence type="ECO:0000313" key="2">
    <source>
        <dbReference type="EMBL" id="BAM47582.1"/>
    </source>
</evidence>
<feature type="domain" description="PRC-barrel" evidence="1">
    <location>
        <begin position="1"/>
        <end position="77"/>
    </location>
</feature>
<dbReference type="InterPro" id="IPR027275">
    <property type="entry name" value="PRC-brl_dom"/>
</dbReference>
<dbReference type="PANTHER" id="PTHR40061">
    <property type="entry name" value="SPORULATION PROTEIN YLMC-RELATED"/>
    <property type="match status" value="1"/>
</dbReference>
<name>K0J382_AMPXN</name>
<dbReference type="NCBIfam" id="TIGR02888">
    <property type="entry name" value="spore_YlmC_YmxH"/>
    <property type="match status" value="1"/>
</dbReference>
<evidence type="ECO:0000259" key="1">
    <source>
        <dbReference type="Pfam" id="PF05239"/>
    </source>
</evidence>
<dbReference type="InterPro" id="IPR011033">
    <property type="entry name" value="PRC_barrel-like_sf"/>
</dbReference>
<reference evidence="2 3" key="1">
    <citation type="submission" date="2011-01" db="EMBL/GenBank/DDBJ databases">
        <title>Whole genome sequence of Amphibacillus xylinus NBRC 15112.</title>
        <authorList>
            <person name="Nakazawa H."/>
            <person name="Katano Y."/>
            <person name="Nakamura S."/>
            <person name="Sasagawa M."/>
            <person name="Fukada J."/>
            <person name="Arai T."/>
            <person name="Sasakura N."/>
            <person name="Mochizuki D."/>
            <person name="Hosoyama A."/>
            <person name="Harada K."/>
            <person name="Horikawa H."/>
            <person name="Kato Y."/>
            <person name="Harada T."/>
            <person name="Sasaki K."/>
            <person name="Sekiguchi M."/>
            <person name="Hodoyama M."/>
            <person name="Nishiko R."/>
            <person name="Narita H."/>
            <person name="Hanamaki A."/>
            <person name="Hata C."/>
            <person name="Konno Y."/>
            <person name="Niimura Y."/>
            <person name="Yamazaki S."/>
            <person name="Fujita N."/>
        </authorList>
    </citation>
    <scope>NUCLEOTIDE SEQUENCE [LARGE SCALE GENOMIC DNA]</scope>
    <source>
        <strain evidence="3">ATCC 51415 / DSM 6626 / JCM 7361 / LMG 17667 / NBRC 15112 / Ep01</strain>
    </source>
</reference>
<dbReference type="Pfam" id="PF05239">
    <property type="entry name" value="PRC"/>
    <property type="match status" value="1"/>
</dbReference>
<dbReference type="SUPFAM" id="SSF50346">
    <property type="entry name" value="PRC-barrel domain"/>
    <property type="match status" value="1"/>
</dbReference>